<organism evidence="1 2">
    <name type="scientific">Paenibacillus thailandensis</name>
    <dbReference type="NCBI Taxonomy" id="393250"/>
    <lineage>
        <taxon>Bacteria</taxon>
        <taxon>Bacillati</taxon>
        <taxon>Bacillota</taxon>
        <taxon>Bacilli</taxon>
        <taxon>Bacillales</taxon>
        <taxon>Paenibacillaceae</taxon>
        <taxon>Paenibacillus</taxon>
    </lineage>
</organism>
<dbReference type="SUPFAM" id="SSF48371">
    <property type="entry name" value="ARM repeat"/>
    <property type="match status" value="1"/>
</dbReference>
<evidence type="ECO:0000313" key="1">
    <source>
        <dbReference type="EMBL" id="MFD2662974.1"/>
    </source>
</evidence>
<dbReference type="PANTHER" id="PTHR41291:SF1">
    <property type="entry name" value="DNA ALKYLATION REPAIR PROTEIN"/>
    <property type="match status" value="1"/>
</dbReference>
<dbReference type="EMBL" id="JBHUMY010000037">
    <property type="protein sequence ID" value="MFD2662974.1"/>
    <property type="molecule type" value="Genomic_DNA"/>
</dbReference>
<dbReference type="InterPro" id="IPR016024">
    <property type="entry name" value="ARM-type_fold"/>
</dbReference>
<name>A0ABW5R2P0_9BACL</name>
<reference evidence="2" key="1">
    <citation type="journal article" date="2019" name="Int. J. Syst. Evol. Microbiol.">
        <title>The Global Catalogue of Microorganisms (GCM) 10K type strain sequencing project: providing services to taxonomists for standard genome sequencing and annotation.</title>
        <authorList>
            <consortium name="The Broad Institute Genomics Platform"/>
            <consortium name="The Broad Institute Genome Sequencing Center for Infectious Disease"/>
            <person name="Wu L."/>
            <person name="Ma J."/>
        </authorList>
    </citation>
    <scope>NUCLEOTIDE SEQUENCE [LARGE SCALE GENOMIC DNA]</scope>
    <source>
        <strain evidence="2">TISTR 1827</strain>
    </source>
</reference>
<comment type="caution">
    <text evidence="1">The sequence shown here is derived from an EMBL/GenBank/DDBJ whole genome shotgun (WGS) entry which is preliminary data.</text>
</comment>
<keyword evidence="2" id="KW-1185">Reference proteome</keyword>
<dbReference type="PANTHER" id="PTHR41291">
    <property type="entry name" value="DNA ALKYLATION REPAIR PROTEIN"/>
    <property type="match status" value="1"/>
</dbReference>
<proteinExistence type="predicted"/>
<dbReference type="Proteomes" id="UP001597493">
    <property type="component" value="Unassembled WGS sequence"/>
</dbReference>
<dbReference type="Pfam" id="PF08713">
    <property type="entry name" value="DNA_alkylation"/>
    <property type="match status" value="1"/>
</dbReference>
<sequence length="235" mass="25840">MDIEDMMKQLESLGTGQTKKTLMRHGAPEPLFGVRIGDLKKLVKHVKKNQELALRLYDTGNYDAMYLAGLSVDPKRLTKEQLRVWASKANCHTIAECTVAAVAAESAFALELANEWMASEEELIASCGWNTMTHYISVTPDEELDLDALRVLLRQVSDRIHEERNRVRYTMNGFVIGVGSFVKPLAGEAAAVAEKIGKVSVDVGDTACKVPVAADYIRKVEAAGKLGAKRKTCIC</sequence>
<gene>
    <name evidence="1" type="ORF">ACFSW5_22210</name>
</gene>
<evidence type="ECO:0000313" key="2">
    <source>
        <dbReference type="Proteomes" id="UP001597493"/>
    </source>
</evidence>
<dbReference type="InterPro" id="IPR014825">
    <property type="entry name" value="DNA_alkylation"/>
</dbReference>
<protein>
    <submittedName>
        <fullName evidence="1">DNA alkylation repair protein</fullName>
    </submittedName>
</protein>
<accession>A0ABW5R2P0</accession>
<dbReference type="RefSeq" id="WP_379278143.1">
    <property type="nucleotide sequence ID" value="NZ_JBHUGT010000017.1"/>
</dbReference>
<dbReference type="Gene3D" id="1.25.10.90">
    <property type="match status" value="1"/>
</dbReference>